<evidence type="ECO:0000256" key="11">
    <source>
        <dbReference type="RuleBase" id="RU363032"/>
    </source>
</evidence>
<comment type="caution">
    <text evidence="13">The sequence shown here is derived from an EMBL/GenBank/DDBJ whole genome shotgun (WGS) entry which is preliminary data.</text>
</comment>
<dbReference type="CDD" id="cd06261">
    <property type="entry name" value="TM_PBP2"/>
    <property type="match status" value="1"/>
</dbReference>
<keyword evidence="6" id="KW-1003">Cell membrane</keyword>
<sequence length="315" mass="35023">MIRTSNRWLWQAVFVVIMALLMTGLYQASQSINYNWQWHRVLPFIVDTTPKEFRAQGDGTVQINADNSITINLDYSNVPQQIPAYDARLVQQGDLVFEGDVVASSNQWTIGPVTLGLWVTLKISVLSLFFAIILGLMAGLMRISHNPVTKNLAFLYVEIIRGTPLLVQIFIVYFFLGTIFELERFTAGVVALSIFTGAYIAEIIRAGIQSIPPGQMEAARSLGMSYPKAMMYVILPQAFKRTLPPMAGQLITLIKDSSLVSVISITDLTKAGREVISGSFATFEVWFVVAGLYLLLTTSLSWAVQRIEKRLASSD</sequence>
<keyword evidence="5 11" id="KW-0813">Transport</keyword>
<evidence type="ECO:0000313" key="14">
    <source>
        <dbReference type="Proteomes" id="UP000033633"/>
    </source>
</evidence>
<dbReference type="GO" id="GO:0022857">
    <property type="term" value="F:transmembrane transporter activity"/>
    <property type="evidence" value="ECO:0007669"/>
    <property type="project" value="InterPro"/>
</dbReference>
<keyword evidence="14" id="KW-1185">Reference proteome</keyword>
<dbReference type="InterPro" id="IPR043429">
    <property type="entry name" value="ArtM/GltK/GlnP/TcyL/YhdX-like"/>
</dbReference>
<dbReference type="RefSeq" id="WP_046219293.1">
    <property type="nucleotide sequence ID" value="NZ_JWYV01000002.1"/>
</dbReference>
<dbReference type="PATRIC" id="fig|265726.11.peg.2109"/>
<evidence type="ECO:0000256" key="10">
    <source>
        <dbReference type="ARBA" id="ARBA00023136"/>
    </source>
</evidence>
<dbReference type="Pfam" id="PF00528">
    <property type="entry name" value="BPD_transp_1"/>
    <property type="match status" value="1"/>
</dbReference>
<dbReference type="GO" id="GO:0006865">
    <property type="term" value="P:amino acid transport"/>
    <property type="evidence" value="ECO:0007669"/>
    <property type="project" value="UniProtKB-KW"/>
</dbReference>
<feature type="transmembrane region" description="Helical" evidence="11">
    <location>
        <begin position="152"/>
        <end position="176"/>
    </location>
</feature>
<dbReference type="NCBIfam" id="TIGR01726">
    <property type="entry name" value="HEQRo_perm_3TM"/>
    <property type="match status" value="1"/>
</dbReference>
<evidence type="ECO:0000256" key="2">
    <source>
        <dbReference type="ARBA" id="ARBA00004429"/>
    </source>
</evidence>
<dbReference type="InterPro" id="IPR000515">
    <property type="entry name" value="MetI-like"/>
</dbReference>
<feature type="domain" description="ABC transmembrane type-1" evidence="12">
    <location>
        <begin position="117"/>
        <end position="304"/>
    </location>
</feature>
<proteinExistence type="inferred from homology"/>
<organism evidence="13 14">
    <name type="scientific">Photobacterium halotolerans</name>
    <dbReference type="NCBI Taxonomy" id="265726"/>
    <lineage>
        <taxon>Bacteria</taxon>
        <taxon>Pseudomonadati</taxon>
        <taxon>Pseudomonadota</taxon>
        <taxon>Gammaproteobacteria</taxon>
        <taxon>Vibrionales</taxon>
        <taxon>Vibrionaceae</taxon>
        <taxon>Photobacterium</taxon>
    </lineage>
</organism>
<name>A0A0F5VHF2_9GAMM</name>
<feature type="transmembrane region" description="Helical" evidence="11">
    <location>
        <begin position="285"/>
        <end position="304"/>
    </location>
</feature>
<comment type="subcellular location">
    <subcellularLocation>
        <location evidence="2">Cell inner membrane</location>
        <topology evidence="2">Multi-pass membrane protein</topology>
    </subcellularLocation>
    <subcellularLocation>
        <location evidence="11">Cell membrane</location>
        <topology evidence="11">Multi-pass membrane protein</topology>
    </subcellularLocation>
</comment>
<evidence type="ECO:0000256" key="9">
    <source>
        <dbReference type="ARBA" id="ARBA00022989"/>
    </source>
</evidence>
<dbReference type="InterPro" id="IPR010065">
    <property type="entry name" value="AA_ABC_transptr_permease_3TM"/>
</dbReference>
<comment type="similarity">
    <text evidence="3">Belongs to the binding-protein-dependent transport system permease family. HisMQ subfamily.</text>
</comment>
<dbReference type="PROSITE" id="PS50928">
    <property type="entry name" value="ABC_TM1"/>
    <property type="match status" value="1"/>
</dbReference>
<evidence type="ECO:0000256" key="1">
    <source>
        <dbReference type="ARBA" id="ARBA00003159"/>
    </source>
</evidence>
<dbReference type="OrthoDB" id="9809799at2"/>
<evidence type="ECO:0000313" key="13">
    <source>
        <dbReference type="EMBL" id="KKD00925.1"/>
    </source>
</evidence>
<evidence type="ECO:0000256" key="3">
    <source>
        <dbReference type="ARBA" id="ARBA00010072"/>
    </source>
</evidence>
<evidence type="ECO:0000256" key="4">
    <source>
        <dbReference type="ARBA" id="ARBA00016506"/>
    </source>
</evidence>
<reference evidence="13 14" key="1">
    <citation type="submission" date="2014-12" db="EMBL/GenBank/DDBJ databases">
        <title>Mercury Reductase activity and rhizosphere competence traits in the genome of root associated Photobacterium halotolerans MELD1.</title>
        <authorList>
            <person name="Mathew D.C."/>
            <person name="Huang C.-C."/>
        </authorList>
    </citation>
    <scope>NUCLEOTIDE SEQUENCE [LARGE SCALE GENOMIC DNA]</scope>
    <source>
        <strain evidence="13 14">MELD1</strain>
    </source>
</reference>
<evidence type="ECO:0000256" key="5">
    <source>
        <dbReference type="ARBA" id="ARBA00022448"/>
    </source>
</evidence>
<dbReference type="PANTHER" id="PTHR30614:SF20">
    <property type="entry name" value="GLUTAMINE TRANSPORT SYSTEM PERMEASE PROTEIN GLNP"/>
    <property type="match status" value="1"/>
</dbReference>
<feature type="transmembrane region" description="Helical" evidence="11">
    <location>
        <begin position="7"/>
        <end position="28"/>
    </location>
</feature>
<comment type="function">
    <text evidence="1">Part of the binding-protein-dependent transport system for glutamine; probably responsible for the translocation of the substrate across the membrane.</text>
</comment>
<keyword evidence="7 11" id="KW-0812">Transmembrane</keyword>
<evidence type="ECO:0000259" key="12">
    <source>
        <dbReference type="PROSITE" id="PS50928"/>
    </source>
</evidence>
<dbReference type="Proteomes" id="UP000033633">
    <property type="component" value="Unassembled WGS sequence"/>
</dbReference>
<dbReference type="FunFam" id="1.10.3720.10:FF:000033">
    <property type="entry name" value="Polar amino acid ABC transporter permease"/>
    <property type="match status" value="1"/>
</dbReference>
<keyword evidence="10 11" id="KW-0472">Membrane</keyword>
<accession>A0A0F5VHF2</accession>
<keyword evidence="8" id="KW-0029">Amino-acid transport</keyword>
<feature type="transmembrane region" description="Helical" evidence="11">
    <location>
        <begin position="115"/>
        <end position="140"/>
    </location>
</feature>
<evidence type="ECO:0000256" key="8">
    <source>
        <dbReference type="ARBA" id="ARBA00022970"/>
    </source>
</evidence>
<protein>
    <recommendedName>
        <fullName evidence="4">Putative glutamine transport system permease protein GlnP</fullName>
    </recommendedName>
</protein>
<evidence type="ECO:0000256" key="7">
    <source>
        <dbReference type="ARBA" id="ARBA00022692"/>
    </source>
</evidence>
<dbReference type="STRING" id="265726.KY46_03795"/>
<gene>
    <name evidence="13" type="ORF">KY46_03795</name>
</gene>
<evidence type="ECO:0000256" key="6">
    <source>
        <dbReference type="ARBA" id="ARBA00022475"/>
    </source>
</evidence>
<dbReference type="PANTHER" id="PTHR30614">
    <property type="entry name" value="MEMBRANE COMPONENT OF AMINO ACID ABC TRANSPORTER"/>
    <property type="match status" value="1"/>
</dbReference>
<dbReference type="AlphaFoldDB" id="A0A0F5VHF2"/>
<dbReference type="EMBL" id="JWYV01000002">
    <property type="protein sequence ID" value="KKD00925.1"/>
    <property type="molecule type" value="Genomic_DNA"/>
</dbReference>
<feature type="transmembrane region" description="Helical" evidence="11">
    <location>
        <begin position="182"/>
        <end position="201"/>
    </location>
</feature>
<keyword evidence="9 11" id="KW-1133">Transmembrane helix</keyword>
<dbReference type="InterPro" id="IPR035906">
    <property type="entry name" value="MetI-like_sf"/>
</dbReference>
<dbReference type="SUPFAM" id="SSF161098">
    <property type="entry name" value="MetI-like"/>
    <property type="match status" value="1"/>
</dbReference>
<dbReference type="GO" id="GO:0043190">
    <property type="term" value="C:ATP-binding cassette (ABC) transporter complex"/>
    <property type="evidence" value="ECO:0007669"/>
    <property type="project" value="InterPro"/>
</dbReference>
<dbReference type="Gene3D" id="1.10.3720.10">
    <property type="entry name" value="MetI-like"/>
    <property type="match status" value="1"/>
</dbReference>